<dbReference type="Gene3D" id="3.40.30.10">
    <property type="entry name" value="Glutaredoxin"/>
    <property type="match status" value="1"/>
</dbReference>
<dbReference type="EMBL" id="JABDJR010000117">
    <property type="protein sequence ID" value="NNF05741.1"/>
    <property type="molecule type" value="Genomic_DNA"/>
</dbReference>
<dbReference type="NCBIfam" id="TIGR04019">
    <property type="entry name" value="B_thiol_YtxJ"/>
    <property type="match status" value="1"/>
</dbReference>
<dbReference type="Proteomes" id="UP000547674">
    <property type="component" value="Unassembled WGS sequence"/>
</dbReference>
<sequence>MTQLPVLDESKFESIKGEPRAVIFKHSNRCSISSNAHREVSKYLKDHPESEIFLIDVVAQRPLSNAVADHLGVRHESPQILLLKNGSVAWHISHFDITAKALQNELAS</sequence>
<evidence type="ECO:0000313" key="2">
    <source>
        <dbReference type="Proteomes" id="UP000547674"/>
    </source>
</evidence>
<dbReference type="InterPro" id="IPR022551">
    <property type="entry name" value="BrxC"/>
</dbReference>
<reference evidence="1 2" key="1">
    <citation type="submission" date="2020-03" db="EMBL/GenBank/DDBJ databases">
        <title>Metabolic flexibility allows generalist bacteria to become dominant in a frequently disturbed ecosystem.</title>
        <authorList>
            <person name="Chen Y.-J."/>
            <person name="Leung P.M."/>
            <person name="Bay S.K."/>
            <person name="Hugenholtz P."/>
            <person name="Kessler A.J."/>
            <person name="Shelley G."/>
            <person name="Waite D.W."/>
            <person name="Cook P.L."/>
            <person name="Greening C."/>
        </authorList>
    </citation>
    <scope>NUCLEOTIDE SEQUENCE [LARGE SCALE GENOMIC DNA]</scope>
    <source>
        <strain evidence="1">SS_bin_28</strain>
    </source>
</reference>
<gene>
    <name evidence="1" type="primary">ytxJ</name>
    <name evidence="1" type="ORF">HKN21_03180</name>
</gene>
<comment type="caution">
    <text evidence="1">The sequence shown here is derived from an EMBL/GenBank/DDBJ whole genome shotgun (WGS) entry which is preliminary data.</text>
</comment>
<protein>
    <submittedName>
        <fullName evidence="1">Bacillithiol system redox-active protein YtxJ</fullName>
    </submittedName>
</protein>
<name>A0A7Y2E5Y0_UNCEI</name>
<proteinExistence type="predicted"/>
<dbReference type="Pfam" id="PF11009">
    <property type="entry name" value="BrxC"/>
    <property type="match status" value="1"/>
</dbReference>
<dbReference type="AlphaFoldDB" id="A0A7Y2E5Y0"/>
<evidence type="ECO:0000313" key="1">
    <source>
        <dbReference type="EMBL" id="NNF05741.1"/>
    </source>
</evidence>
<organism evidence="1 2">
    <name type="scientific">Eiseniibacteriota bacterium</name>
    <dbReference type="NCBI Taxonomy" id="2212470"/>
    <lineage>
        <taxon>Bacteria</taxon>
        <taxon>Candidatus Eiseniibacteriota</taxon>
    </lineage>
</organism>
<accession>A0A7Y2E5Y0</accession>